<keyword evidence="3" id="KW-1185">Reference proteome</keyword>
<feature type="compositionally biased region" description="Basic and acidic residues" evidence="1">
    <location>
        <begin position="1115"/>
        <end position="1131"/>
    </location>
</feature>
<dbReference type="OrthoDB" id="3266192at2759"/>
<feature type="region of interest" description="Disordered" evidence="1">
    <location>
        <begin position="1108"/>
        <end position="1131"/>
    </location>
</feature>
<proteinExistence type="predicted"/>
<name>V2XAJ1_MONRO</name>
<evidence type="ECO:0000313" key="2">
    <source>
        <dbReference type="EMBL" id="ESK96188.1"/>
    </source>
</evidence>
<comment type="caution">
    <text evidence="2">The sequence shown here is derived from an EMBL/GenBank/DDBJ whole genome shotgun (WGS) entry which is preliminary data.</text>
</comment>
<dbReference type="EMBL" id="AWSO01000053">
    <property type="protein sequence ID" value="ESK96188.1"/>
    <property type="molecule type" value="Genomic_DNA"/>
</dbReference>
<dbReference type="KEGG" id="mrr:Moror_7262"/>
<reference evidence="2 3" key="1">
    <citation type="journal article" date="2014" name="BMC Genomics">
        <title>Genome and secretome analysis of the hemibiotrophic fungal pathogen, Moniliophthora roreri, which causes frosty pod rot disease of cacao: mechanisms of the biotrophic and necrotrophic phases.</title>
        <authorList>
            <person name="Meinhardt L.W."/>
            <person name="Costa G.G.L."/>
            <person name="Thomazella D.P.T."/>
            <person name="Teixeira P.J.P.L."/>
            <person name="Carazzolle M.F."/>
            <person name="Schuster S.C."/>
            <person name="Carlson J.E."/>
            <person name="Guiltinan M.J."/>
            <person name="Mieczkowski P."/>
            <person name="Farmer A."/>
            <person name="Ramaraj T."/>
            <person name="Crozier J."/>
            <person name="Davis R.E."/>
            <person name="Shao J."/>
            <person name="Melnick R.L."/>
            <person name="Pereira G.A.G."/>
            <person name="Bailey B.A."/>
        </authorList>
    </citation>
    <scope>NUCLEOTIDE SEQUENCE [LARGE SCALE GENOMIC DNA]</scope>
    <source>
        <strain evidence="2 3">MCA 2997</strain>
    </source>
</reference>
<dbReference type="AlphaFoldDB" id="V2XAJ1"/>
<dbReference type="Proteomes" id="UP000017559">
    <property type="component" value="Unassembled WGS sequence"/>
</dbReference>
<organism evidence="2 3">
    <name type="scientific">Moniliophthora roreri (strain MCA 2997)</name>
    <name type="common">Cocoa frosty pod rot fungus</name>
    <name type="synonym">Crinipellis roreri</name>
    <dbReference type="NCBI Taxonomy" id="1381753"/>
    <lineage>
        <taxon>Eukaryota</taxon>
        <taxon>Fungi</taxon>
        <taxon>Dikarya</taxon>
        <taxon>Basidiomycota</taxon>
        <taxon>Agaricomycotina</taxon>
        <taxon>Agaricomycetes</taxon>
        <taxon>Agaricomycetidae</taxon>
        <taxon>Agaricales</taxon>
        <taxon>Marasmiineae</taxon>
        <taxon>Marasmiaceae</taxon>
        <taxon>Moniliophthora</taxon>
    </lineage>
</organism>
<dbReference type="HOGENOM" id="CLU_270957_0_0_1"/>
<sequence>MESTQEVLDIEDWDSYKGQKVEDEKPLVSPLTDIRAGLDSALAGELHFNGTFAHSTIYSDAPNPCLCLDGVGTLGLPLNDMQSRMIIEASIPGMIAEPERGVWRFPGDKIVFENPRWDQWLKQTVVSSIHTALDATSVPISVVECRLRYLVIHGPYADAQPYTDNFAEGARQYGFLSIILPSRHSGGNVHCDCQGKRKTFPTMGHDIMSTIAIGAYSAVRQSIDPVLSGFVVYLQYELSCLSEANMIPRLPELSVGNKQLHHVFQSWRQNLDSRKDITANGVIDVDEEEVHDLLICLLDRDYSKSNFKASSLEGSDRLMLTQIAPLARAYGFTLHLADVVYIESGCVMLERYGRGYRSGCYWDSDEDDEDDIDPDELDMDGVDDKIFRICNAVALDGMPMTISVPYLHGCDAHERLCVNGELTDRDYTSKFDRDDRESGTLTYTWSSKVLLITPKASRVQFTIGAVSEFACASLTKSFSEAPSARELKLVEALLEWLKSNTSDISGLRRSCTCLRDSADRWNDVQLFLRMLEACGPKRVLSLVGVDGLCTAYQAFDWAQIQEKYAEAFMGECSNDLRGQFVEKMLTAATNARDDTVIGWCNSQREAILDTLQKLEIKEIDWVVSSLQSKKNPTQYLRDTFLPRLRTIQPSDLVVWTALLTRLQEVSEGPSCTFDKDELFRILQNCVRLIAAASDAFPTKKETYSGFHTYHNEVFTIDPIMDVLQLCIRYDTLDAIGQIFKRMWEGRAEQDETHPRRPAKQYYTSLVDRLPPVIEGKPQSVKACFTMFFSKAFQMLVPEYSSHPVSTQKALQNMEDPIGSLKQWLTAECLKKMDRHSVESLAKWALTTFRSRATTSESEVQLLEVLDSCSRRAIEAFDVAKLCIPSYSRGFYSSTRCTGIDLLDFCLTIRMSRRVPSALAKFLMSPKGIDANYIKDGLVPILMQLPQLLVKHQLSLKQTPYSVFAAEVTKSFTRHVLGQKPSQAIPVNELRAAGCGCHNCNRYLIPFLIGDKTSLSVREKQSIRTHIEQQVRRKASVWGGFTFNTMRSGSPHTLWITKPQRLVAMGQWPIHQAEAQKILQVLGTAQDQQVILGADYAWVTGVIAGTAALPPPAPKRQLESDLASDPKKARLG</sequence>
<protein>
    <submittedName>
        <fullName evidence="2">2og-fe oxygenase</fullName>
    </submittedName>
</protein>
<evidence type="ECO:0000256" key="1">
    <source>
        <dbReference type="SAM" id="MobiDB-lite"/>
    </source>
</evidence>
<evidence type="ECO:0000313" key="3">
    <source>
        <dbReference type="Proteomes" id="UP000017559"/>
    </source>
</evidence>
<accession>V2XAJ1</accession>
<gene>
    <name evidence="2" type="ORF">Moror_7262</name>
</gene>